<evidence type="ECO:0000256" key="2">
    <source>
        <dbReference type="ARBA" id="ARBA00022490"/>
    </source>
</evidence>
<dbReference type="SUPFAM" id="SSF52540">
    <property type="entry name" value="P-loop containing nucleoside triphosphate hydrolases"/>
    <property type="match status" value="1"/>
</dbReference>
<evidence type="ECO:0000256" key="4">
    <source>
        <dbReference type="ARBA" id="ARBA00022741"/>
    </source>
</evidence>
<comment type="similarity">
    <text evidence="1 8">Belongs to the TRAFAC class OBG-HflX-like GTPase superfamily. OBG GTPase family.</text>
</comment>
<dbReference type="GO" id="GO:0000287">
    <property type="term" value="F:magnesium ion binding"/>
    <property type="evidence" value="ECO:0007669"/>
    <property type="project" value="InterPro"/>
</dbReference>
<dbReference type="PROSITE" id="PS51883">
    <property type="entry name" value="OBG"/>
    <property type="match status" value="1"/>
</dbReference>
<proteinExistence type="inferred from homology"/>
<dbReference type="NCBIfam" id="NF008955">
    <property type="entry name" value="PRK12297.1"/>
    <property type="match status" value="1"/>
</dbReference>
<name>A0A4R7JH22_9GAMM</name>
<feature type="binding site" evidence="8">
    <location>
        <begin position="191"/>
        <end position="195"/>
    </location>
    <ligand>
        <name>GTP</name>
        <dbReference type="ChEBI" id="CHEBI:37565"/>
    </ligand>
</feature>
<feature type="binding site" evidence="8">
    <location>
        <position position="173"/>
    </location>
    <ligand>
        <name>Mg(2+)</name>
        <dbReference type="ChEBI" id="CHEBI:18420"/>
    </ligand>
</feature>
<comment type="cofactor">
    <cofactor evidence="8">
        <name>Mg(2+)</name>
        <dbReference type="ChEBI" id="CHEBI:18420"/>
    </cofactor>
</comment>
<evidence type="ECO:0000256" key="9">
    <source>
        <dbReference type="SAM" id="MobiDB-lite"/>
    </source>
</evidence>
<dbReference type="Gene3D" id="3.40.50.300">
    <property type="entry name" value="P-loop containing nucleotide triphosphate hydrolases"/>
    <property type="match status" value="1"/>
</dbReference>
<dbReference type="NCBIfam" id="TIGR02729">
    <property type="entry name" value="Obg_CgtA"/>
    <property type="match status" value="1"/>
</dbReference>
<evidence type="ECO:0000256" key="3">
    <source>
        <dbReference type="ARBA" id="ARBA00022723"/>
    </source>
</evidence>
<dbReference type="InterPro" id="IPR036726">
    <property type="entry name" value="GTP1_OBG_dom_sf"/>
</dbReference>
<evidence type="ECO:0000256" key="6">
    <source>
        <dbReference type="ARBA" id="ARBA00022842"/>
    </source>
</evidence>
<keyword evidence="6 8" id="KW-0460">Magnesium</keyword>
<feature type="binding site" evidence="8">
    <location>
        <begin position="283"/>
        <end position="286"/>
    </location>
    <ligand>
        <name>GTP</name>
        <dbReference type="ChEBI" id="CHEBI:37565"/>
    </ligand>
</feature>
<dbReference type="InterPro" id="IPR045086">
    <property type="entry name" value="OBG_GTPase"/>
</dbReference>
<dbReference type="NCBIfam" id="NF008954">
    <property type="entry name" value="PRK12296.1"/>
    <property type="match status" value="1"/>
</dbReference>
<organism evidence="12 13">
    <name type="scientific">Halospina denitrificans</name>
    <dbReference type="NCBI Taxonomy" id="332522"/>
    <lineage>
        <taxon>Bacteria</taxon>
        <taxon>Pseudomonadati</taxon>
        <taxon>Pseudomonadota</taxon>
        <taxon>Gammaproteobacteria</taxon>
        <taxon>Halospina</taxon>
    </lineage>
</organism>
<dbReference type="HAMAP" id="MF_01454">
    <property type="entry name" value="GTPase_Obg"/>
    <property type="match status" value="1"/>
</dbReference>
<dbReference type="EC" id="3.6.5.-" evidence="8"/>
<sequence>MQFVDEVTVTVQAGKGGNGCLSFRREKYVPRGGPDGGDGGDGGSIILRADKDLNTLADFRYQRKFRAETGEDGRGRNCSGRRGEDRILNVPVGTTIVDCDTDEVLGDLTEAGQTLTVAQGGFHGLGNTRYKSSVNRAPRQTSSGTPGEQRQLRLELKVLADVGLVGLPNAGKSTLIRAMSAARPRVADYPFTTLVPNLGVVSVAAHQSFVVADIPGLIEGAAEGAGLGIRFLRHLVRTRLLLHLVDPMPWDDADPVDSVRVISRELERFSPTLAERERWLVINKIDGLPDSEEECERIRQALDWQGPVFMISALSGQGVEALAQAVMRWLEEQHEREAEDPEVAREEAARRERMDEEARAHIQSLRASRHDKDDDDDDDDDDHDVEVVYAP</sequence>
<dbReference type="InterPro" id="IPR014100">
    <property type="entry name" value="GTP-bd_Obg/CgtA"/>
</dbReference>
<feature type="binding site" evidence="8">
    <location>
        <begin position="213"/>
        <end position="216"/>
    </location>
    <ligand>
        <name>GTP</name>
        <dbReference type="ChEBI" id="CHEBI:37565"/>
    </ligand>
</feature>
<dbReference type="InterPro" id="IPR006169">
    <property type="entry name" value="GTP1_OBG_dom"/>
</dbReference>
<feature type="region of interest" description="Disordered" evidence="9">
    <location>
        <begin position="333"/>
        <end position="391"/>
    </location>
</feature>
<protein>
    <recommendedName>
        <fullName evidence="8">GTPase Obg</fullName>
        <ecNumber evidence="8">3.6.5.-</ecNumber>
    </recommendedName>
    <alternativeName>
        <fullName evidence="8">GTP-binding protein Obg</fullName>
    </alternativeName>
</protein>
<evidence type="ECO:0000256" key="1">
    <source>
        <dbReference type="ARBA" id="ARBA00007699"/>
    </source>
</evidence>
<comment type="subunit">
    <text evidence="8">Monomer.</text>
</comment>
<dbReference type="InterPro" id="IPR031167">
    <property type="entry name" value="G_OBG"/>
</dbReference>
<keyword evidence="3 8" id="KW-0479">Metal-binding</keyword>
<dbReference type="Pfam" id="PF01926">
    <property type="entry name" value="MMR_HSR1"/>
    <property type="match status" value="1"/>
</dbReference>
<keyword evidence="7 8" id="KW-0342">GTP-binding</keyword>
<evidence type="ECO:0000259" key="10">
    <source>
        <dbReference type="PROSITE" id="PS51710"/>
    </source>
</evidence>
<evidence type="ECO:0000313" key="12">
    <source>
        <dbReference type="EMBL" id="TDT37112.1"/>
    </source>
</evidence>
<dbReference type="NCBIfam" id="NF008956">
    <property type="entry name" value="PRK12299.1"/>
    <property type="match status" value="1"/>
</dbReference>
<dbReference type="PANTHER" id="PTHR11702:SF31">
    <property type="entry name" value="MITOCHONDRIAL RIBOSOME-ASSOCIATED GTPASE 2"/>
    <property type="match status" value="1"/>
</dbReference>
<evidence type="ECO:0000256" key="7">
    <source>
        <dbReference type="ARBA" id="ARBA00023134"/>
    </source>
</evidence>
<feature type="domain" description="Obg" evidence="11">
    <location>
        <begin position="1"/>
        <end position="159"/>
    </location>
</feature>
<dbReference type="SUPFAM" id="SSF82051">
    <property type="entry name" value="Obg GTP-binding protein N-terminal domain"/>
    <property type="match status" value="1"/>
</dbReference>
<feature type="compositionally biased region" description="Acidic residues" evidence="9">
    <location>
        <begin position="373"/>
        <end position="384"/>
    </location>
</feature>
<comment type="caution">
    <text evidence="12">The sequence shown here is derived from an EMBL/GenBank/DDBJ whole genome shotgun (WGS) entry which is preliminary data.</text>
</comment>
<feature type="compositionally biased region" description="Polar residues" evidence="9">
    <location>
        <begin position="129"/>
        <end position="148"/>
    </location>
</feature>
<evidence type="ECO:0000259" key="11">
    <source>
        <dbReference type="PROSITE" id="PS51883"/>
    </source>
</evidence>
<feature type="binding site" evidence="8">
    <location>
        <begin position="166"/>
        <end position="173"/>
    </location>
    <ligand>
        <name>GTP</name>
        <dbReference type="ChEBI" id="CHEBI:37565"/>
    </ligand>
</feature>
<accession>A0A4R7JH22</accession>
<dbReference type="GO" id="GO:0043022">
    <property type="term" value="F:ribosome binding"/>
    <property type="evidence" value="ECO:0007669"/>
    <property type="project" value="UniProtKB-ARBA"/>
</dbReference>
<evidence type="ECO:0000256" key="8">
    <source>
        <dbReference type="HAMAP-Rule" id="MF_01454"/>
    </source>
</evidence>
<reference evidence="12 13" key="1">
    <citation type="submission" date="2019-03" db="EMBL/GenBank/DDBJ databases">
        <title>Genomic Encyclopedia of Type Strains, Phase IV (KMG-IV): sequencing the most valuable type-strain genomes for metagenomic binning, comparative biology and taxonomic classification.</title>
        <authorList>
            <person name="Goeker M."/>
        </authorList>
    </citation>
    <scope>NUCLEOTIDE SEQUENCE [LARGE SCALE GENOMIC DNA]</scope>
    <source>
        <strain evidence="12 13">DSM 15505</strain>
    </source>
</reference>
<dbReference type="PROSITE" id="PS51710">
    <property type="entry name" value="G_OBG"/>
    <property type="match status" value="1"/>
</dbReference>
<dbReference type="InterPro" id="IPR027417">
    <property type="entry name" value="P-loop_NTPase"/>
</dbReference>
<dbReference type="InterPro" id="IPR006073">
    <property type="entry name" value="GTP-bd"/>
</dbReference>
<dbReference type="Proteomes" id="UP000295830">
    <property type="component" value="Unassembled WGS sequence"/>
</dbReference>
<dbReference type="InterPro" id="IPR006074">
    <property type="entry name" value="GTP1-OBG_CS"/>
</dbReference>
<feature type="compositionally biased region" description="Basic and acidic residues" evidence="9">
    <location>
        <begin position="333"/>
        <end position="360"/>
    </location>
</feature>
<feature type="binding site" evidence="8">
    <location>
        <begin position="312"/>
        <end position="314"/>
    </location>
    <ligand>
        <name>GTP</name>
        <dbReference type="ChEBI" id="CHEBI:37565"/>
    </ligand>
</feature>
<dbReference type="PIRSF" id="PIRSF002401">
    <property type="entry name" value="GTP_bd_Obg/CgtA"/>
    <property type="match status" value="1"/>
</dbReference>
<comment type="function">
    <text evidence="8">An essential GTPase which binds GTP, GDP and possibly (p)ppGpp with moderate affinity, with high nucleotide exchange rates and a fairly low GTP hydrolysis rate. Plays a role in control of the cell cycle, stress response, ribosome biogenesis and in those bacteria that undergo differentiation, in morphogenesis control.</text>
</comment>
<evidence type="ECO:0000313" key="13">
    <source>
        <dbReference type="Proteomes" id="UP000295830"/>
    </source>
</evidence>
<keyword evidence="13" id="KW-1185">Reference proteome</keyword>
<gene>
    <name evidence="8" type="primary">obg</name>
    <name evidence="12" type="ORF">DES49_3064</name>
</gene>
<dbReference type="OrthoDB" id="9807318at2"/>
<dbReference type="AlphaFoldDB" id="A0A4R7JH22"/>
<dbReference type="EMBL" id="SOAX01000008">
    <property type="protein sequence ID" value="TDT37112.1"/>
    <property type="molecule type" value="Genomic_DNA"/>
</dbReference>
<keyword evidence="5 8" id="KW-0378">Hydrolase</keyword>
<dbReference type="PROSITE" id="PS00905">
    <property type="entry name" value="GTP1_OBG"/>
    <property type="match status" value="1"/>
</dbReference>
<dbReference type="GO" id="GO:0005737">
    <property type="term" value="C:cytoplasm"/>
    <property type="evidence" value="ECO:0007669"/>
    <property type="project" value="UniProtKB-SubCell"/>
</dbReference>
<dbReference type="PRINTS" id="PR00326">
    <property type="entry name" value="GTP1OBG"/>
</dbReference>
<dbReference type="GO" id="GO:0042254">
    <property type="term" value="P:ribosome biogenesis"/>
    <property type="evidence" value="ECO:0007669"/>
    <property type="project" value="UniProtKB-UniRule"/>
</dbReference>
<dbReference type="GO" id="GO:0005525">
    <property type="term" value="F:GTP binding"/>
    <property type="evidence" value="ECO:0007669"/>
    <property type="project" value="UniProtKB-UniRule"/>
</dbReference>
<feature type="region of interest" description="Disordered" evidence="9">
    <location>
        <begin position="129"/>
        <end position="149"/>
    </location>
</feature>
<dbReference type="RefSeq" id="WP_133737274.1">
    <property type="nucleotide sequence ID" value="NZ_SOAX01000008.1"/>
</dbReference>
<dbReference type="CDD" id="cd01898">
    <property type="entry name" value="Obg"/>
    <property type="match status" value="1"/>
</dbReference>
<keyword evidence="4 8" id="KW-0547">Nucleotide-binding</keyword>
<dbReference type="FunFam" id="2.70.210.12:FF:000001">
    <property type="entry name" value="GTPase Obg"/>
    <property type="match status" value="1"/>
</dbReference>
<feature type="binding site" evidence="8">
    <location>
        <position position="193"/>
    </location>
    <ligand>
        <name>Mg(2+)</name>
        <dbReference type="ChEBI" id="CHEBI:18420"/>
    </ligand>
</feature>
<evidence type="ECO:0000256" key="5">
    <source>
        <dbReference type="ARBA" id="ARBA00022801"/>
    </source>
</evidence>
<dbReference type="Gene3D" id="2.70.210.12">
    <property type="entry name" value="GTP1/OBG domain"/>
    <property type="match status" value="1"/>
</dbReference>
<dbReference type="Pfam" id="PF01018">
    <property type="entry name" value="GTP1_OBG"/>
    <property type="match status" value="1"/>
</dbReference>
<keyword evidence="2 8" id="KW-0963">Cytoplasm</keyword>
<feature type="domain" description="OBG-type G" evidence="10">
    <location>
        <begin position="160"/>
        <end position="331"/>
    </location>
</feature>
<comment type="subcellular location">
    <subcellularLocation>
        <location evidence="8">Cytoplasm</location>
    </subcellularLocation>
</comment>
<dbReference type="GO" id="GO:0003924">
    <property type="term" value="F:GTPase activity"/>
    <property type="evidence" value="ECO:0007669"/>
    <property type="project" value="UniProtKB-UniRule"/>
</dbReference>
<dbReference type="PANTHER" id="PTHR11702">
    <property type="entry name" value="DEVELOPMENTALLY REGULATED GTP-BINDING PROTEIN-RELATED"/>
    <property type="match status" value="1"/>
</dbReference>